<keyword evidence="1 8" id="KW-0963">Cytoplasm</keyword>
<feature type="binding site" evidence="8">
    <location>
        <begin position="19"/>
        <end position="21"/>
    </location>
    <ligand>
        <name>GTP</name>
        <dbReference type="ChEBI" id="CHEBI:37565"/>
    </ligand>
</feature>
<keyword evidence="6 8" id="KW-0342">GTP-binding</keyword>
<keyword evidence="11" id="KW-1185">Reference proteome</keyword>
<dbReference type="Proteomes" id="UP000272528">
    <property type="component" value="Chromosome"/>
</dbReference>
<dbReference type="PANTHER" id="PTHR19136">
    <property type="entry name" value="MOLYBDENUM COFACTOR GUANYLYLTRANSFERASE"/>
    <property type="match status" value="1"/>
</dbReference>
<proteinExistence type="inferred from homology"/>
<comment type="function">
    <text evidence="8">Transfers a GMP moiety from GTP to Mo-molybdopterin (Mo-MPT) cofactor (Moco or molybdenum cofactor) to form Mo-molybdopterin guanine dinucleotide (Mo-MGD) cofactor.</text>
</comment>
<organism evidence="10 11">
    <name type="scientific">Paenibacillus albus</name>
    <dbReference type="NCBI Taxonomy" id="2495582"/>
    <lineage>
        <taxon>Bacteria</taxon>
        <taxon>Bacillati</taxon>
        <taxon>Bacillota</taxon>
        <taxon>Bacilli</taxon>
        <taxon>Bacillales</taxon>
        <taxon>Paenibacillaceae</taxon>
        <taxon>Paenibacillus</taxon>
    </lineage>
</organism>
<dbReference type="GO" id="GO:0061603">
    <property type="term" value="F:molybdenum cofactor guanylyltransferase activity"/>
    <property type="evidence" value="ECO:0007669"/>
    <property type="project" value="UniProtKB-EC"/>
</dbReference>
<dbReference type="GO" id="GO:0005525">
    <property type="term" value="F:GTP binding"/>
    <property type="evidence" value="ECO:0007669"/>
    <property type="project" value="UniProtKB-UniRule"/>
</dbReference>
<sequence length="216" mass="23400">MRGGTMVALTGTDIHGVILAGGQSSRMGTDKALLPVGDKVLLRIIAEQMLSAGISGKIIISAGDGQREEGYRHALSRVQGTFEFVCDTYVDCGPLAGLHAALSIIPAQAYGFVMACDMPVLSESLLTRMITSASAVEDGRRPAVVRTTVNQPFHALYNAVVVPQLQQLLEQRDLRVMSFLKELDALQLEPTPAEAEAFINLNTPELYAQYMTEHLR</sequence>
<dbReference type="PANTHER" id="PTHR19136:SF81">
    <property type="entry name" value="MOLYBDENUM COFACTOR GUANYLYLTRANSFERASE"/>
    <property type="match status" value="1"/>
</dbReference>
<dbReference type="Gene3D" id="3.90.550.10">
    <property type="entry name" value="Spore Coat Polysaccharide Biosynthesis Protein SpsA, Chain A"/>
    <property type="match status" value="1"/>
</dbReference>
<dbReference type="GO" id="GO:0006777">
    <property type="term" value="P:Mo-molybdopterin cofactor biosynthetic process"/>
    <property type="evidence" value="ECO:0007669"/>
    <property type="project" value="UniProtKB-KW"/>
</dbReference>
<dbReference type="InterPro" id="IPR029044">
    <property type="entry name" value="Nucleotide-diphossugar_trans"/>
</dbReference>
<comment type="subcellular location">
    <subcellularLocation>
        <location evidence="8">Cytoplasm</location>
    </subcellularLocation>
</comment>
<dbReference type="InterPro" id="IPR013482">
    <property type="entry name" value="Molybde_CF_guanTrfase"/>
</dbReference>
<keyword evidence="3 8" id="KW-0479">Metal-binding</keyword>
<keyword evidence="5 8" id="KW-0460">Magnesium</keyword>
<name>A0A3S8ZZ12_9BACL</name>
<evidence type="ECO:0000256" key="4">
    <source>
        <dbReference type="ARBA" id="ARBA00022741"/>
    </source>
</evidence>
<feature type="binding site" evidence="8">
    <location>
        <position position="117"/>
    </location>
    <ligand>
        <name>Mg(2+)</name>
        <dbReference type="ChEBI" id="CHEBI:18420"/>
    </ligand>
</feature>
<evidence type="ECO:0000259" key="9">
    <source>
        <dbReference type="Pfam" id="PF12804"/>
    </source>
</evidence>
<gene>
    <name evidence="8" type="primary">mobA</name>
    <name evidence="10" type="ORF">EJC50_02345</name>
</gene>
<dbReference type="EC" id="2.7.7.77" evidence="8"/>
<dbReference type="GO" id="GO:0005737">
    <property type="term" value="C:cytoplasm"/>
    <property type="evidence" value="ECO:0007669"/>
    <property type="project" value="UniProtKB-SubCell"/>
</dbReference>
<evidence type="ECO:0000256" key="1">
    <source>
        <dbReference type="ARBA" id="ARBA00022490"/>
    </source>
</evidence>
<dbReference type="CDD" id="cd02503">
    <property type="entry name" value="MobA"/>
    <property type="match status" value="1"/>
</dbReference>
<evidence type="ECO:0000256" key="7">
    <source>
        <dbReference type="ARBA" id="ARBA00023150"/>
    </source>
</evidence>
<dbReference type="Pfam" id="PF12804">
    <property type="entry name" value="NTP_transf_3"/>
    <property type="match status" value="1"/>
</dbReference>
<comment type="catalytic activity">
    <reaction evidence="8">
        <text>Mo-molybdopterin + GTP + H(+) = Mo-molybdopterin guanine dinucleotide + diphosphate</text>
        <dbReference type="Rhea" id="RHEA:34243"/>
        <dbReference type="ChEBI" id="CHEBI:15378"/>
        <dbReference type="ChEBI" id="CHEBI:33019"/>
        <dbReference type="ChEBI" id="CHEBI:37565"/>
        <dbReference type="ChEBI" id="CHEBI:71302"/>
        <dbReference type="ChEBI" id="CHEBI:71310"/>
        <dbReference type="EC" id="2.7.7.77"/>
    </reaction>
</comment>
<feature type="domain" description="MobA-like NTP transferase" evidence="9">
    <location>
        <begin position="16"/>
        <end position="181"/>
    </location>
</feature>
<dbReference type="GO" id="GO:0046872">
    <property type="term" value="F:metal ion binding"/>
    <property type="evidence" value="ECO:0007669"/>
    <property type="project" value="UniProtKB-KW"/>
</dbReference>
<comment type="domain">
    <text evidence="8">The N-terminal domain determines nucleotide recognition and specific binding, while the C-terminal domain determines the specific binding to the target protein.</text>
</comment>
<dbReference type="OrthoDB" id="9788394at2"/>
<keyword evidence="7 8" id="KW-0501">Molybdenum cofactor biosynthesis</keyword>
<dbReference type="KEGG" id="palb:EJC50_02345"/>
<feature type="binding site" evidence="8">
    <location>
        <position position="31"/>
    </location>
    <ligand>
        <name>GTP</name>
        <dbReference type="ChEBI" id="CHEBI:37565"/>
    </ligand>
</feature>
<evidence type="ECO:0000256" key="3">
    <source>
        <dbReference type="ARBA" id="ARBA00022723"/>
    </source>
</evidence>
<evidence type="ECO:0000256" key="2">
    <source>
        <dbReference type="ARBA" id="ARBA00022679"/>
    </source>
</evidence>
<evidence type="ECO:0000313" key="10">
    <source>
        <dbReference type="EMBL" id="AZN38644.1"/>
    </source>
</evidence>
<comment type="caution">
    <text evidence="8">Lacks conserved residue(s) required for the propagation of feature annotation.</text>
</comment>
<evidence type="ECO:0000256" key="6">
    <source>
        <dbReference type="ARBA" id="ARBA00023134"/>
    </source>
</evidence>
<evidence type="ECO:0000256" key="5">
    <source>
        <dbReference type="ARBA" id="ARBA00022842"/>
    </source>
</evidence>
<dbReference type="EMBL" id="CP034437">
    <property type="protein sequence ID" value="AZN38644.1"/>
    <property type="molecule type" value="Genomic_DNA"/>
</dbReference>
<comment type="similarity">
    <text evidence="8">Belongs to the MobA family.</text>
</comment>
<feature type="binding site" evidence="8">
    <location>
        <position position="117"/>
    </location>
    <ligand>
        <name>GTP</name>
        <dbReference type="ChEBI" id="CHEBI:37565"/>
    </ligand>
</feature>
<dbReference type="AlphaFoldDB" id="A0A3S8ZZ12"/>
<feature type="binding site" evidence="8">
    <location>
        <position position="87"/>
    </location>
    <ligand>
        <name>GTP</name>
        <dbReference type="ChEBI" id="CHEBI:37565"/>
    </ligand>
</feature>
<keyword evidence="10" id="KW-0548">Nucleotidyltransferase</keyword>
<reference evidence="11" key="1">
    <citation type="submission" date="2018-12" db="EMBL/GenBank/DDBJ databases">
        <title>Genome sequence of Peanibacillus sp.</title>
        <authorList>
            <person name="Subramani G."/>
            <person name="Srinivasan S."/>
            <person name="Kim M.K."/>
        </authorList>
    </citation>
    <scope>NUCLEOTIDE SEQUENCE [LARGE SCALE GENOMIC DNA]</scope>
    <source>
        <strain evidence="11">18JY67-1</strain>
    </source>
</reference>
<dbReference type="SUPFAM" id="SSF53448">
    <property type="entry name" value="Nucleotide-diphospho-sugar transferases"/>
    <property type="match status" value="1"/>
</dbReference>
<accession>A0A3S8ZZ12</accession>
<evidence type="ECO:0000313" key="11">
    <source>
        <dbReference type="Proteomes" id="UP000272528"/>
    </source>
</evidence>
<comment type="cofactor">
    <cofactor evidence="8">
        <name>Mg(2+)</name>
        <dbReference type="ChEBI" id="CHEBI:18420"/>
    </cofactor>
</comment>
<evidence type="ECO:0000256" key="8">
    <source>
        <dbReference type="HAMAP-Rule" id="MF_00316"/>
    </source>
</evidence>
<keyword evidence="4 8" id="KW-0547">Nucleotide-binding</keyword>
<keyword evidence="2 8" id="KW-0808">Transferase</keyword>
<protein>
    <recommendedName>
        <fullName evidence="8">Probable molybdenum cofactor guanylyltransferase</fullName>
        <shortName evidence="8">MoCo guanylyltransferase</shortName>
        <ecNumber evidence="8">2.7.7.77</ecNumber>
    </recommendedName>
    <alternativeName>
        <fullName evidence="8">GTP:molybdopterin guanylyltransferase</fullName>
    </alternativeName>
    <alternativeName>
        <fullName evidence="8">Mo-MPT guanylyltransferase</fullName>
    </alternativeName>
    <alternativeName>
        <fullName evidence="8">Molybdopterin guanylyltransferase</fullName>
    </alternativeName>
    <alternativeName>
        <fullName evidence="8">Molybdopterin-guanine dinucleotide synthase</fullName>
        <shortName evidence="8">MGD synthase</shortName>
    </alternativeName>
</protein>
<dbReference type="HAMAP" id="MF_00316">
    <property type="entry name" value="MobA"/>
    <property type="match status" value="1"/>
</dbReference>
<dbReference type="InterPro" id="IPR025877">
    <property type="entry name" value="MobA-like_NTP_Trfase"/>
</dbReference>